<dbReference type="SUPFAM" id="SSF53098">
    <property type="entry name" value="Ribonuclease H-like"/>
    <property type="match status" value="1"/>
</dbReference>
<dbReference type="GO" id="GO:0003676">
    <property type="term" value="F:nucleic acid binding"/>
    <property type="evidence" value="ECO:0007669"/>
    <property type="project" value="InterPro"/>
</dbReference>
<comment type="caution">
    <text evidence="3">The sequence shown here is derived from an EMBL/GenBank/DDBJ whole genome shotgun (WGS) entry which is preliminary data.</text>
</comment>
<reference evidence="3" key="1">
    <citation type="journal article" date="2022" name="Plant J.">
        <title>Strategies of tolerance reflected in two North American maple genomes.</title>
        <authorList>
            <person name="McEvoy S.L."/>
            <person name="Sezen U.U."/>
            <person name="Trouern-Trend A."/>
            <person name="McMahon S.M."/>
            <person name="Schaberg P.G."/>
            <person name="Yang J."/>
            <person name="Wegrzyn J.L."/>
            <person name="Swenson N.G."/>
        </authorList>
    </citation>
    <scope>NUCLEOTIDE SEQUENCE</scope>
    <source>
        <strain evidence="3">NS2018</strain>
    </source>
</reference>
<reference evidence="3" key="2">
    <citation type="submission" date="2023-06" db="EMBL/GenBank/DDBJ databases">
        <authorList>
            <person name="Swenson N.G."/>
            <person name="Wegrzyn J.L."/>
            <person name="Mcevoy S.L."/>
        </authorList>
    </citation>
    <scope>NUCLEOTIDE SEQUENCE</scope>
    <source>
        <strain evidence="3">NS2018</strain>
        <tissue evidence="3">Leaf</tissue>
    </source>
</reference>
<keyword evidence="1" id="KW-0732">Signal</keyword>
<name>A0AA39RBZ1_ACESA</name>
<dbReference type="Proteomes" id="UP001168877">
    <property type="component" value="Unassembled WGS sequence"/>
</dbReference>
<sequence>MSFLSVSLLCIFSAYIGFQDAISAEILAIVKTFDLLKSRSEFYDRPPVVVSDSRVAVRWIAGYGLGNSCHEKLISDIQGCLASFAQASVEYCTRSSNTYADILAKKGADSGEEKQVWSDV</sequence>
<proteinExistence type="predicted"/>
<dbReference type="AlphaFoldDB" id="A0AA39RBZ1"/>
<dbReference type="Gene3D" id="3.30.420.10">
    <property type="entry name" value="Ribonuclease H-like superfamily/Ribonuclease H"/>
    <property type="match status" value="1"/>
</dbReference>
<feature type="domain" description="RNase H type-1" evidence="2">
    <location>
        <begin position="48"/>
        <end position="106"/>
    </location>
</feature>
<accession>A0AA39RBZ1</accession>
<feature type="chain" id="PRO_5041402091" description="RNase H type-1 domain-containing protein" evidence="1">
    <location>
        <begin position="25"/>
        <end position="120"/>
    </location>
</feature>
<evidence type="ECO:0000313" key="4">
    <source>
        <dbReference type="Proteomes" id="UP001168877"/>
    </source>
</evidence>
<dbReference type="Pfam" id="PF13456">
    <property type="entry name" value="RVT_3"/>
    <property type="match status" value="1"/>
</dbReference>
<keyword evidence="4" id="KW-1185">Reference proteome</keyword>
<dbReference type="InterPro" id="IPR012337">
    <property type="entry name" value="RNaseH-like_sf"/>
</dbReference>
<evidence type="ECO:0000313" key="3">
    <source>
        <dbReference type="EMBL" id="KAK0570559.1"/>
    </source>
</evidence>
<dbReference type="CDD" id="cd06222">
    <property type="entry name" value="RNase_H_like"/>
    <property type="match status" value="1"/>
</dbReference>
<dbReference type="InterPro" id="IPR044730">
    <property type="entry name" value="RNase_H-like_dom_plant"/>
</dbReference>
<feature type="signal peptide" evidence="1">
    <location>
        <begin position="1"/>
        <end position="24"/>
    </location>
</feature>
<dbReference type="InterPro" id="IPR002156">
    <property type="entry name" value="RNaseH_domain"/>
</dbReference>
<evidence type="ECO:0000259" key="2">
    <source>
        <dbReference type="Pfam" id="PF13456"/>
    </source>
</evidence>
<dbReference type="EMBL" id="JAUESC010000388">
    <property type="protein sequence ID" value="KAK0570559.1"/>
    <property type="molecule type" value="Genomic_DNA"/>
</dbReference>
<gene>
    <name evidence="3" type="ORF">LWI29_003185</name>
</gene>
<dbReference type="InterPro" id="IPR036397">
    <property type="entry name" value="RNaseH_sf"/>
</dbReference>
<protein>
    <recommendedName>
        <fullName evidence="2">RNase H type-1 domain-containing protein</fullName>
    </recommendedName>
</protein>
<organism evidence="3 4">
    <name type="scientific">Acer saccharum</name>
    <name type="common">Sugar maple</name>
    <dbReference type="NCBI Taxonomy" id="4024"/>
    <lineage>
        <taxon>Eukaryota</taxon>
        <taxon>Viridiplantae</taxon>
        <taxon>Streptophyta</taxon>
        <taxon>Embryophyta</taxon>
        <taxon>Tracheophyta</taxon>
        <taxon>Spermatophyta</taxon>
        <taxon>Magnoliopsida</taxon>
        <taxon>eudicotyledons</taxon>
        <taxon>Gunneridae</taxon>
        <taxon>Pentapetalae</taxon>
        <taxon>rosids</taxon>
        <taxon>malvids</taxon>
        <taxon>Sapindales</taxon>
        <taxon>Sapindaceae</taxon>
        <taxon>Hippocastanoideae</taxon>
        <taxon>Acereae</taxon>
        <taxon>Acer</taxon>
    </lineage>
</organism>
<dbReference type="GO" id="GO:0004523">
    <property type="term" value="F:RNA-DNA hybrid ribonuclease activity"/>
    <property type="evidence" value="ECO:0007669"/>
    <property type="project" value="InterPro"/>
</dbReference>
<evidence type="ECO:0000256" key="1">
    <source>
        <dbReference type="SAM" id="SignalP"/>
    </source>
</evidence>